<sequence>MVAFLNTKQAFDDALAGAGLVAIDFTASWCGPCKMIGPRFEAMSTSGEFPFVSFYKVDVDENQEAAAACGIRSMPTFQLFRGGVKVDEFSGADENRLRALLRQHGAPPTSIPQRTKVRVFGLKARPEVNGREGVVGSFDAAKGRYAVALKESADAAAETLALKRDNLVQQLPVEIRMPQGGEAPEGLAAADRAVLRSFDAEALSYSCTLQPDGRAAEAVPLGSVLLPTGTTGAVIGLQGAAEHNGKSGVVTDYDEASDRYLVTIDASLQLRLKRANLRA</sequence>
<evidence type="ECO:0000313" key="3">
    <source>
        <dbReference type="EMBL" id="CAE0523819.1"/>
    </source>
</evidence>
<dbReference type="FunFam" id="3.40.30.10:FF:000245">
    <property type="entry name" value="Thioredoxin"/>
    <property type="match status" value="1"/>
</dbReference>
<gene>
    <name evidence="3" type="ORF">EHUX00137_LOCUS1970</name>
</gene>
<evidence type="ECO:0000256" key="1">
    <source>
        <dbReference type="ARBA" id="ARBA00023157"/>
    </source>
</evidence>
<keyword evidence="1" id="KW-1015">Disulfide bond</keyword>
<organism evidence="3">
    <name type="scientific">Emiliania huxleyi</name>
    <name type="common">Coccolithophore</name>
    <name type="synonym">Pontosphaera huxleyi</name>
    <dbReference type="NCBI Taxonomy" id="2903"/>
    <lineage>
        <taxon>Eukaryota</taxon>
        <taxon>Haptista</taxon>
        <taxon>Haptophyta</taxon>
        <taxon>Prymnesiophyceae</taxon>
        <taxon>Isochrysidales</taxon>
        <taxon>Noelaerhabdaceae</taxon>
        <taxon>Emiliania</taxon>
    </lineage>
</organism>
<dbReference type="Pfam" id="PF00085">
    <property type="entry name" value="Thioredoxin"/>
    <property type="match status" value="1"/>
</dbReference>
<dbReference type="Gene3D" id="3.40.30.10">
    <property type="entry name" value="Glutaredoxin"/>
    <property type="match status" value="1"/>
</dbReference>
<accession>A0A6U9DKE5</accession>
<dbReference type="EMBL" id="HBIR01002782">
    <property type="protein sequence ID" value="CAE0523819.1"/>
    <property type="molecule type" value="Transcribed_RNA"/>
</dbReference>
<dbReference type="InterPro" id="IPR013766">
    <property type="entry name" value="Thioredoxin_domain"/>
</dbReference>
<reference evidence="3" key="1">
    <citation type="submission" date="2021-01" db="EMBL/GenBank/DDBJ databases">
        <authorList>
            <person name="Corre E."/>
            <person name="Pelletier E."/>
            <person name="Niang G."/>
            <person name="Scheremetjew M."/>
            <person name="Finn R."/>
            <person name="Kale V."/>
            <person name="Holt S."/>
            <person name="Cochrane G."/>
            <person name="Meng A."/>
            <person name="Brown T."/>
            <person name="Cohen L."/>
        </authorList>
    </citation>
    <scope>NUCLEOTIDE SEQUENCE</scope>
    <source>
        <strain evidence="3">379</strain>
    </source>
</reference>
<dbReference type="SUPFAM" id="SSF52833">
    <property type="entry name" value="Thioredoxin-like"/>
    <property type="match status" value="1"/>
</dbReference>
<evidence type="ECO:0000259" key="2">
    <source>
        <dbReference type="PROSITE" id="PS51352"/>
    </source>
</evidence>
<dbReference type="CDD" id="cd02947">
    <property type="entry name" value="TRX_family"/>
    <property type="match status" value="1"/>
</dbReference>
<dbReference type="InterPro" id="IPR036249">
    <property type="entry name" value="Thioredoxin-like_sf"/>
</dbReference>
<feature type="domain" description="Thioredoxin" evidence="2">
    <location>
        <begin position="1"/>
        <end position="106"/>
    </location>
</feature>
<dbReference type="AlphaFoldDB" id="A0A6U9DKE5"/>
<name>A0A6U9DKE5_EMIHU</name>
<proteinExistence type="predicted"/>
<dbReference type="PRINTS" id="PR00421">
    <property type="entry name" value="THIOREDOXIN"/>
</dbReference>
<dbReference type="PANTHER" id="PTHR46115">
    <property type="entry name" value="THIOREDOXIN-LIKE PROTEIN 1"/>
    <property type="match status" value="1"/>
</dbReference>
<dbReference type="PROSITE" id="PS51352">
    <property type="entry name" value="THIOREDOXIN_2"/>
    <property type="match status" value="1"/>
</dbReference>
<protein>
    <recommendedName>
        <fullName evidence="2">Thioredoxin domain-containing protein</fullName>
    </recommendedName>
</protein>